<dbReference type="Pfam" id="PF13614">
    <property type="entry name" value="AAA_31"/>
    <property type="match status" value="1"/>
</dbReference>
<dbReference type="GO" id="GO:0042802">
    <property type="term" value="F:identical protein binding"/>
    <property type="evidence" value="ECO:0007669"/>
    <property type="project" value="UniProtKB-ARBA"/>
</dbReference>
<keyword evidence="22" id="KW-1185">Reference proteome</keyword>
<evidence type="ECO:0000256" key="10">
    <source>
        <dbReference type="ARBA" id="ARBA00022989"/>
    </source>
</evidence>
<evidence type="ECO:0000256" key="5">
    <source>
        <dbReference type="ARBA" id="ARBA00022679"/>
    </source>
</evidence>
<dbReference type="InterPro" id="IPR050445">
    <property type="entry name" value="Bact_polysacc_biosynth/exp"/>
</dbReference>
<evidence type="ECO:0000256" key="1">
    <source>
        <dbReference type="ARBA" id="ARBA00004429"/>
    </source>
</evidence>
<dbReference type="GO" id="GO:0004715">
    <property type="term" value="F:non-membrane spanning protein tyrosine kinase activity"/>
    <property type="evidence" value="ECO:0007669"/>
    <property type="project" value="UniProtKB-EC"/>
</dbReference>
<dbReference type="Proteomes" id="UP000814353">
    <property type="component" value="Unassembled WGS sequence"/>
</dbReference>
<dbReference type="CDD" id="cd05387">
    <property type="entry name" value="BY-kinase"/>
    <property type="match status" value="1"/>
</dbReference>
<dbReference type="Pfam" id="PF02706">
    <property type="entry name" value="Wzz"/>
    <property type="match status" value="1"/>
</dbReference>
<dbReference type="InterPro" id="IPR003856">
    <property type="entry name" value="LPS_length_determ_N"/>
</dbReference>
<evidence type="ECO:0000256" key="11">
    <source>
        <dbReference type="ARBA" id="ARBA00023136"/>
    </source>
</evidence>
<comment type="similarity">
    <text evidence="2">Belongs to the etk/wzc family.</text>
</comment>
<feature type="transmembrane region" description="Helical" evidence="15">
    <location>
        <begin position="30"/>
        <end position="49"/>
    </location>
</feature>
<evidence type="ECO:0000256" key="6">
    <source>
        <dbReference type="ARBA" id="ARBA00022692"/>
    </source>
</evidence>
<protein>
    <submittedName>
        <fullName evidence="19">Polysaccharide biosynthesis tyrosine autokinase</fullName>
        <ecNumber evidence="19">2.7.10.2</ecNumber>
    </submittedName>
</protein>
<dbReference type="Gene3D" id="3.40.50.300">
    <property type="entry name" value="P-loop containing nucleotide triphosphate hydrolases"/>
    <property type="match status" value="1"/>
</dbReference>
<evidence type="ECO:0000256" key="7">
    <source>
        <dbReference type="ARBA" id="ARBA00022741"/>
    </source>
</evidence>
<evidence type="ECO:0000256" key="9">
    <source>
        <dbReference type="ARBA" id="ARBA00022840"/>
    </source>
</evidence>
<dbReference type="EMBL" id="JACEFT010000001">
    <property type="protein sequence ID" value="MBA2777328.1"/>
    <property type="molecule type" value="Genomic_DNA"/>
</dbReference>
<keyword evidence="7" id="KW-0547">Nucleotide-binding</keyword>
<sequence length="740" mass="81739">MVKETKPGTRPGSDDIDLGRLVGVLLDNKWFIAMVTMLFAVAAVVHVQLATPIYRADALVQVEGKTGLSNPLSEVRSILGEEPKTDAELEILRSRMVLGQAVDQERLDIAVIPTRLPFAGGYLVRRGMERPEFVQRDWPAFVSRSVWAGEYLNVGELNVDHEWLGRALRLVAGEGGSYRLYQGDTLLGEGRVGTDESFLDGAIELRVAELEAGPGAEFTVVRRTRLAAINQLRSRFSVSQRGRDSGVFNMTLVDEDPRRAQRTLSVIARIYLTQNVERQSAEAEQSLEFLEQQVPVVRTDLASAEDTLNAFRMEQESVDLSIETRSVLDRVVDIDTRLSELEMEQAELSRRYNSSHPLYAALLDKRRNLERDRERLNERIQGLPETQQQVLRMSRDVEVGQQVYVQLLNKIQEMSITKASTVGNVRILDDAVAQPGPVEPRKPVTVVMMTLVGGFLAVGFVIVRSFFNHGVESADQLEDLGLPVYATVPLSDDQQKMVRRVKRSNRRRGRTVACGVLAQNAPDDTAVEALRGLRTSLHFAMLEASDNRLMITGPSPNIGKSFVSVNLGAVVAQSGQRVLVVDADMRQGHIHTAFNADSKGGLSEVLANKTQLDDVIRQSPINGLSYVARGKAPPNPAELLMSARFTQLLDDLSGRYDLVIIDTPPVLAVTDAAVIGHHCSTTLMVARFGLNPPREVDAAIQRLETGGVRVKGGILNAVERKAATSHGYGYYHYAYKTTET</sequence>
<keyword evidence="12" id="KW-0829">Tyrosine-protein kinase</keyword>
<dbReference type="EC" id="2.7.10.2" evidence="19"/>
<feature type="coiled-coil region" evidence="14">
    <location>
        <begin position="359"/>
        <end position="386"/>
    </location>
</feature>
<dbReference type="FunFam" id="3.40.50.300:FF:000527">
    <property type="entry name" value="Tyrosine-protein kinase etk"/>
    <property type="match status" value="1"/>
</dbReference>
<evidence type="ECO:0000256" key="12">
    <source>
        <dbReference type="ARBA" id="ARBA00023137"/>
    </source>
</evidence>
<evidence type="ECO:0000256" key="13">
    <source>
        <dbReference type="ARBA" id="ARBA00053015"/>
    </source>
</evidence>
<dbReference type="GO" id="GO:0005524">
    <property type="term" value="F:ATP binding"/>
    <property type="evidence" value="ECO:0007669"/>
    <property type="project" value="UniProtKB-KW"/>
</dbReference>
<evidence type="ECO:0000256" key="2">
    <source>
        <dbReference type="ARBA" id="ARBA00008883"/>
    </source>
</evidence>
<evidence type="ECO:0000259" key="18">
    <source>
        <dbReference type="Pfam" id="PF13807"/>
    </source>
</evidence>
<evidence type="ECO:0000256" key="14">
    <source>
        <dbReference type="SAM" id="Coils"/>
    </source>
</evidence>
<dbReference type="Proteomes" id="UP000518091">
    <property type="component" value="Unassembled WGS sequence"/>
</dbReference>
<keyword evidence="10 15" id="KW-1133">Transmembrane helix</keyword>
<dbReference type="AlphaFoldDB" id="A0A7V9VXN2"/>
<name>A0A7V9VXN2_9GAMM</name>
<reference evidence="19 21" key="2">
    <citation type="submission" date="2020-07" db="EMBL/GenBank/DDBJ databases">
        <title>Identification of Halomonas strains.</title>
        <authorList>
            <person name="Xiao Z."/>
            <person name="Shen J."/>
        </authorList>
    </citation>
    <scope>NUCLEOTIDE SEQUENCE [LARGE SCALE GENOMIC DNA]</scope>
    <source>
        <strain evidence="19 21">DSM 17331</strain>
    </source>
</reference>
<keyword evidence="6 15" id="KW-0812">Transmembrane</keyword>
<dbReference type="EMBL" id="JABFUB010000001">
    <property type="protein sequence ID" value="MCG6659998.1"/>
    <property type="molecule type" value="Genomic_DNA"/>
</dbReference>
<feature type="domain" description="Polysaccharide chain length determinant N-terminal" evidence="16">
    <location>
        <begin position="14"/>
        <end position="104"/>
    </location>
</feature>
<gene>
    <name evidence="19" type="ORF">H1D44_00260</name>
    <name evidence="20" type="ORF">HOP48_00330</name>
</gene>
<dbReference type="GO" id="GO:0005886">
    <property type="term" value="C:plasma membrane"/>
    <property type="evidence" value="ECO:0007669"/>
    <property type="project" value="UniProtKB-SubCell"/>
</dbReference>
<dbReference type="InterPro" id="IPR027417">
    <property type="entry name" value="P-loop_NTPase"/>
</dbReference>
<comment type="subcellular location">
    <subcellularLocation>
        <location evidence="1">Cell inner membrane</location>
        <topology evidence="1">Multi-pass membrane protein</topology>
    </subcellularLocation>
</comment>
<dbReference type="SUPFAM" id="SSF52540">
    <property type="entry name" value="P-loop containing nucleoside triphosphate hydrolases"/>
    <property type="match status" value="1"/>
</dbReference>
<keyword evidence="5 19" id="KW-0808">Transferase</keyword>
<dbReference type="NCBIfam" id="TIGR01007">
    <property type="entry name" value="eps_fam"/>
    <property type="match status" value="1"/>
</dbReference>
<keyword evidence="4" id="KW-0997">Cell inner membrane</keyword>
<evidence type="ECO:0000256" key="3">
    <source>
        <dbReference type="ARBA" id="ARBA00022475"/>
    </source>
</evidence>
<evidence type="ECO:0000313" key="20">
    <source>
        <dbReference type="EMBL" id="MCG6659998.1"/>
    </source>
</evidence>
<keyword evidence="8 19" id="KW-0418">Kinase</keyword>
<dbReference type="PANTHER" id="PTHR32309">
    <property type="entry name" value="TYROSINE-PROTEIN KINASE"/>
    <property type="match status" value="1"/>
</dbReference>
<dbReference type="InterPro" id="IPR032807">
    <property type="entry name" value="GNVR"/>
</dbReference>
<dbReference type="Pfam" id="PF13807">
    <property type="entry name" value="GNVR"/>
    <property type="match status" value="1"/>
</dbReference>
<reference evidence="20 22" key="1">
    <citation type="submission" date="2020-05" db="EMBL/GenBank/DDBJ databases">
        <title>Comparative genomic analysis of denitrifying bacteria from Halomonas genus.</title>
        <authorList>
            <person name="Wang L."/>
            <person name="Shao Z."/>
        </authorList>
    </citation>
    <scope>NUCLEOTIDE SEQUENCE [LARGE SCALE GENOMIC DNA]</scope>
    <source>
        <strain evidence="20 22">DSM 17331</strain>
    </source>
</reference>
<proteinExistence type="inferred from homology"/>
<keyword evidence="9" id="KW-0067">ATP-binding</keyword>
<dbReference type="RefSeq" id="WP_181512844.1">
    <property type="nucleotide sequence ID" value="NZ_JABFUB010000001.1"/>
</dbReference>
<dbReference type="InterPro" id="IPR005702">
    <property type="entry name" value="Wzc-like_C"/>
</dbReference>
<evidence type="ECO:0000256" key="4">
    <source>
        <dbReference type="ARBA" id="ARBA00022519"/>
    </source>
</evidence>
<dbReference type="InterPro" id="IPR025669">
    <property type="entry name" value="AAA_dom"/>
</dbReference>
<evidence type="ECO:0000313" key="19">
    <source>
        <dbReference type="EMBL" id="MBA2777328.1"/>
    </source>
</evidence>
<feature type="domain" description="Tyrosine-protein kinase G-rich" evidence="18">
    <location>
        <begin position="385"/>
        <end position="465"/>
    </location>
</feature>
<evidence type="ECO:0000313" key="21">
    <source>
        <dbReference type="Proteomes" id="UP000518091"/>
    </source>
</evidence>
<evidence type="ECO:0000259" key="17">
    <source>
        <dbReference type="Pfam" id="PF13614"/>
    </source>
</evidence>
<comment type="catalytic activity">
    <reaction evidence="13">
        <text>L-tyrosyl-[protein] + ATP = O-phospho-L-tyrosyl-[protein] + ADP + H(+)</text>
        <dbReference type="Rhea" id="RHEA:10596"/>
        <dbReference type="Rhea" id="RHEA-COMP:10136"/>
        <dbReference type="Rhea" id="RHEA-COMP:20101"/>
        <dbReference type="ChEBI" id="CHEBI:15378"/>
        <dbReference type="ChEBI" id="CHEBI:30616"/>
        <dbReference type="ChEBI" id="CHEBI:46858"/>
        <dbReference type="ChEBI" id="CHEBI:61978"/>
        <dbReference type="ChEBI" id="CHEBI:456216"/>
    </reaction>
</comment>
<keyword evidence="14" id="KW-0175">Coiled coil</keyword>
<evidence type="ECO:0000259" key="16">
    <source>
        <dbReference type="Pfam" id="PF02706"/>
    </source>
</evidence>
<accession>A0A7V9VXN2</accession>
<organism evidence="19 21">
    <name type="scientific">Billgrantia kenyensis</name>
    <dbReference type="NCBI Taxonomy" id="321266"/>
    <lineage>
        <taxon>Bacteria</taxon>
        <taxon>Pseudomonadati</taxon>
        <taxon>Pseudomonadota</taxon>
        <taxon>Gammaproteobacteria</taxon>
        <taxon>Oceanospirillales</taxon>
        <taxon>Halomonadaceae</taxon>
        <taxon>Billgrantia</taxon>
    </lineage>
</organism>
<keyword evidence="11 15" id="KW-0472">Membrane</keyword>
<keyword evidence="3" id="KW-1003">Cell membrane</keyword>
<dbReference type="PANTHER" id="PTHR32309:SF32">
    <property type="entry name" value="TYROSINE-PROTEIN KINASE ETK-RELATED"/>
    <property type="match status" value="1"/>
</dbReference>
<feature type="domain" description="AAA" evidence="17">
    <location>
        <begin position="558"/>
        <end position="670"/>
    </location>
</feature>
<evidence type="ECO:0000256" key="15">
    <source>
        <dbReference type="SAM" id="Phobius"/>
    </source>
</evidence>
<dbReference type="Pfam" id="PF23607">
    <property type="entry name" value="WZC_N"/>
    <property type="match status" value="1"/>
</dbReference>
<evidence type="ECO:0000256" key="8">
    <source>
        <dbReference type="ARBA" id="ARBA00022777"/>
    </source>
</evidence>
<evidence type="ECO:0000313" key="22">
    <source>
        <dbReference type="Proteomes" id="UP000814353"/>
    </source>
</evidence>
<comment type="caution">
    <text evidence="19">The sequence shown here is derived from an EMBL/GenBank/DDBJ whole genome shotgun (WGS) entry which is preliminary data.</text>
</comment>